<proteinExistence type="predicted"/>
<dbReference type="InterPro" id="IPR039865">
    <property type="entry name" value="PPP2R3C"/>
</dbReference>
<protein>
    <submittedName>
        <fullName evidence="5">Serine/threonine-protein phosphatase 2A regulatory subunit B'' subunit gamma</fullName>
    </submittedName>
</protein>
<keyword evidence="2" id="KW-0963">Cytoplasm</keyword>
<evidence type="ECO:0000256" key="2">
    <source>
        <dbReference type="ARBA" id="ARBA00022490"/>
    </source>
</evidence>
<dbReference type="EMBL" id="CAMXCT020000407">
    <property type="protein sequence ID" value="CAL1131761.1"/>
    <property type="molecule type" value="Genomic_DNA"/>
</dbReference>
<dbReference type="PANTHER" id="PTHR12085">
    <property type="entry name" value="SERINE/THREONINE-PROTEIN PHOSPHATASE 2A REGULATORY SUBUNIT B'' SUBUNIT GAMMA"/>
    <property type="match status" value="1"/>
</dbReference>
<dbReference type="InterPro" id="IPR011992">
    <property type="entry name" value="EF-hand-dom_pair"/>
</dbReference>
<dbReference type="GO" id="GO:0000226">
    <property type="term" value="P:microtubule cytoskeleton organization"/>
    <property type="evidence" value="ECO:0007669"/>
    <property type="project" value="TreeGrafter"/>
</dbReference>
<dbReference type="GO" id="GO:0005737">
    <property type="term" value="C:cytoplasm"/>
    <property type="evidence" value="ECO:0007669"/>
    <property type="project" value="UniProtKB-SubCell"/>
</dbReference>
<sequence>MGRPRPHVASHMTLTTALSRLRGYTKGCDMPSENDMEVAEDLAFHKVQEEERLQQERRCPSLRSIPRFYERKAAPLDESTSLRPRVLREARSRLLQRKSSKELLDEEDLHAILALLKEHARRSTDRDQSDVEVIDYQAFCDIRKELLKRGERFKQYLVPSSFLKFPRDPSGCIAIVPFFTFVVRKVNLRQTRVQLSYYDALGCGYLREKDMENFIFEMIPTLPQLNTLQEEFYPFYVFTAVRKFFFFLDPKRTGRVRIRDLLSSQILPELRPGGLWGWGGKGVGIFAETSDMMKFLSLLLLTPLCLAQPNWCQWVPLASQQYVPECSGYAYPSYSGFSCASWCQWVPGPSWGYTPACRSCYQVYSGHYKSAAPPAVVPKTESGCKASCQWLSRPSWNSTSDCMKCEEPLALEAKSGETKPPPPRLKVKMQRPDWCKWVPLGSLQYVGDCTGSAIGASGTGGCANWCGWSPVSAWQYIPECGQCSSGLPEGTAVAPMTGCENWCQWVSRPSWQNVGGCAGCEALAANSNAGFPGQDVSLQTLVSYYLKLLGNGMLSRGELGRFGSGMLTDVFIDRVFEEYQTYRDADTGEREMDYKTFLDFVLAMENKSTPQAIQYFWKLLDIHHTGCIDGFVINYFFRAIVKLLQSKGPDIASEDDVKDEIFDMVKSKTPGVITLEDLIRCRQGGTVLSMLFDATAFWLYDNRESLMIDQDDDDLDR</sequence>
<keyword evidence="6" id="KW-1185">Reference proteome</keyword>
<dbReference type="GO" id="GO:0030865">
    <property type="term" value="P:cortical cytoskeleton organization"/>
    <property type="evidence" value="ECO:0007669"/>
    <property type="project" value="TreeGrafter"/>
</dbReference>
<evidence type="ECO:0000256" key="1">
    <source>
        <dbReference type="ARBA" id="ARBA00004496"/>
    </source>
</evidence>
<reference evidence="3" key="1">
    <citation type="submission" date="2022-10" db="EMBL/GenBank/DDBJ databases">
        <authorList>
            <person name="Chen Y."/>
            <person name="Dougan E. K."/>
            <person name="Chan C."/>
            <person name="Rhodes N."/>
            <person name="Thang M."/>
        </authorList>
    </citation>
    <scope>NUCLEOTIDE SEQUENCE</scope>
</reference>
<reference evidence="4" key="2">
    <citation type="submission" date="2024-04" db="EMBL/GenBank/DDBJ databases">
        <authorList>
            <person name="Chen Y."/>
            <person name="Shah S."/>
            <person name="Dougan E. K."/>
            <person name="Thang M."/>
            <person name="Chan C."/>
        </authorList>
    </citation>
    <scope>NUCLEOTIDE SEQUENCE [LARGE SCALE GENOMIC DNA]</scope>
</reference>
<evidence type="ECO:0000313" key="6">
    <source>
        <dbReference type="Proteomes" id="UP001152797"/>
    </source>
</evidence>
<evidence type="ECO:0000313" key="3">
    <source>
        <dbReference type="EMBL" id="CAI3978386.1"/>
    </source>
</evidence>
<comment type="caution">
    <text evidence="3">The sequence shown here is derived from an EMBL/GenBank/DDBJ whole genome shotgun (WGS) entry which is preliminary data.</text>
</comment>
<dbReference type="GO" id="GO:0005819">
    <property type="term" value="C:spindle"/>
    <property type="evidence" value="ECO:0007669"/>
    <property type="project" value="TreeGrafter"/>
</dbReference>
<accession>A0A9P1BUR3</accession>
<dbReference type="OrthoDB" id="10265007at2759"/>
<dbReference type="SUPFAM" id="SSF47473">
    <property type="entry name" value="EF-hand"/>
    <property type="match status" value="1"/>
</dbReference>
<evidence type="ECO:0000313" key="4">
    <source>
        <dbReference type="EMBL" id="CAL1131761.1"/>
    </source>
</evidence>
<gene>
    <name evidence="3" type="ORF">C1SCF055_LOCUS6441</name>
</gene>
<organism evidence="3">
    <name type="scientific">Cladocopium goreaui</name>
    <dbReference type="NCBI Taxonomy" id="2562237"/>
    <lineage>
        <taxon>Eukaryota</taxon>
        <taxon>Sar</taxon>
        <taxon>Alveolata</taxon>
        <taxon>Dinophyceae</taxon>
        <taxon>Suessiales</taxon>
        <taxon>Symbiodiniaceae</taxon>
        <taxon>Cladocopium</taxon>
    </lineage>
</organism>
<dbReference type="PANTHER" id="PTHR12085:SF3">
    <property type="entry name" value="SERINE_THREONINE-PROTEIN PHOSPHATASE 2A REGULATORY SUBUNIT B'' SUBUNIT GAMMA"/>
    <property type="match status" value="1"/>
</dbReference>
<dbReference type="AlphaFoldDB" id="A0A9P1BUR3"/>
<dbReference type="EMBL" id="CAMXCT010000407">
    <property type="protein sequence ID" value="CAI3978386.1"/>
    <property type="molecule type" value="Genomic_DNA"/>
</dbReference>
<dbReference type="EMBL" id="CAMXCT030000407">
    <property type="protein sequence ID" value="CAL4765698.1"/>
    <property type="molecule type" value="Genomic_DNA"/>
</dbReference>
<dbReference type="GO" id="GO:0035303">
    <property type="term" value="P:regulation of dephosphorylation"/>
    <property type="evidence" value="ECO:0007669"/>
    <property type="project" value="InterPro"/>
</dbReference>
<evidence type="ECO:0000313" key="5">
    <source>
        <dbReference type="EMBL" id="CAL4765698.1"/>
    </source>
</evidence>
<name>A0A9P1BUR3_9DINO</name>
<comment type="subcellular location">
    <subcellularLocation>
        <location evidence="1">Cytoplasm</location>
    </subcellularLocation>
</comment>
<dbReference type="Proteomes" id="UP001152797">
    <property type="component" value="Unassembled WGS sequence"/>
</dbReference>
<dbReference type="Gene3D" id="1.10.238.10">
    <property type="entry name" value="EF-hand"/>
    <property type="match status" value="1"/>
</dbReference>